<comment type="caution">
    <text evidence="2">The sequence shown here is derived from an EMBL/GenBank/DDBJ whole genome shotgun (WGS) entry which is preliminary data.</text>
</comment>
<dbReference type="AlphaFoldDB" id="A0A0G0SZY1"/>
<reference evidence="2 3" key="1">
    <citation type="journal article" date="2015" name="Nature">
        <title>rRNA introns, odd ribosomes, and small enigmatic genomes across a large radiation of phyla.</title>
        <authorList>
            <person name="Brown C.T."/>
            <person name="Hug L.A."/>
            <person name="Thomas B.C."/>
            <person name="Sharon I."/>
            <person name="Castelle C.J."/>
            <person name="Singh A."/>
            <person name="Wilkins M.J."/>
            <person name="Williams K.H."/>
            <person name="Banfield J.F."/>
        </authorList>
    </citation>
    <scope>NUCLEOTIDE SEQUENCE [LARGE SCALE GENOMIC DNA]</scope>
</reference>
<evidence type="ECO:0008006" key="4">
    <source>
        <dbReference type="Google" id="ProtNLM"/>
    </source>
</evidence>
<gene>
    <name evidence="2" type="ORF">UU13_C0007G0014</name>
</gene>
<organism evidence="2 3">
    <name type="scientific">Candidatus Nomurabacteria bacterium GW2011_GWB1_40_7</name>
    <dbReference type="NCBI Taxonomy" id="1618744"/>
    <lineage>
        <taxon>Bacteria</taxon>
        <taxon>Candidatus Nomuraibacteriota</taxon>
    </lineage>
</organism>
<name>A0A0G0SZY1_9BACT</name>
<dbReference type="Pfam" id="PF04070">
    <property type="entry name" value="DUF378"/>
    <property type="match status" value="1"/>
</dbReference>
<feature type="transmembrane region" description="Helical" evidence="1">
    <location>
        <begin position="7"/>
        <end position="25"/>
    </location>
</feature>
<keyword evidence="1" id="KW-1133">Transmembrane helix</keyword>
<evidence type="ECO:0000313" key="3">
    <source>
        <dbReference type="Proteomes" id="UP000034452"/>
    </source>
</evidence>
<protein>
    <recommendedName>
        <fullName evidence="4">DUF378 domain-containing protein</fullName>
    </recommendedName>
</protein>
<dbReference type="InterPro" id="IPR007211">
    <property type="entry name" value="DUF378"/>
</dbReference>
<dbReference type="PANTHER" id="PTHR37304:SF1">
    <property type="entry name" value="MEMBRANE PROTEIN"/>
    <property type="match status" value="1"/>
</dbReference>
<keyword evidence="1" id="KW-0812">Transmembrane</keyword>
<evidence type="ECO:0000256" key="1">
    <source>
        <dbReference type="SAM" id="Phobius"/>
    </source>
</evidence>
<evidence type="ECO:0000313" key="2">
    <source>
        <dbReference type="EMBL" id="KKR70373.1"/>
    </source>
</evidence>
<dbReference type="PANTHER" id="PTHR37304">
    <property type="entry name" value="MEMBRANE PROTEIN-RELATED"/>
    <property type="match status" value="1"/>
</dbReference>
<accession>A0A0G0SZY1</accession>
<proteinExistence type="predicted"/>
<dbReference type="Proteomes" id="UP000034452">
    <property type="component" value="Unassembled WGS sequence"/>
</dbReference>
<feature type="transmembrane region" description="Helical" evidence="1">
    <location>
        <begin position="31"/>
        <end position="55"/>
    </location>
</feature>
<dbReference type="PATRIC" id="fig|1618744.3.peg.340"/>
<keyword evidence="1" id="KW-0472">Membrane</keyword>
<dbReference type="EMBL" id="LBZL01000007">
    <property type="protein sequence ID" value="KKR70373.1"/>
    <property type="molecule type" value="Genomic_DNA"/>
</dbReference>
<sequence>MHKTCRVLLIVGGLNWGLVGIGMFMNSNLNVVNLFLGSMPTLEGLVYALVGIAAVMKIFGCKCKKCLEACAVCATSGKEEKM</sequence>